<dbReference type="Gene3D" id="2.10.109.10">
    <property type="entry name" value="Umud Fragment, subunit A"/>
    <property type="match status" value="1"/>
</dbReference>
<dbReference type="InterPro" id="IPR010982">
    <property type="entry name" value="Lambda_DNA-bd_dom_sf"/>
</dbReference>
<protein>
    <submittedName>
        <fullName evidence="2">S24 family peptidase</fullName>
    </submittedName>
</protein>
<dbReference type="InterPro" id="IPR001387">
    <property type="entry name" value="Cro/C1-type_HTH"/>
</dbReference>
<gene>
    <name evidence="2" type="ORF">DNFV4_02795</name>
</gene>
<organism evidence="2 3">
    <name type="scientific">Nitrospira tepida</name>
    <dbReference type="NCBI Taxonomy" id="2973512"/>
    <lineage>
        <taxon>Bacteria</taxon>
        <taxon>Pseudomonadati</taxon>
        <taxon>Nitrospirota</taxon>
        <taxon>Nitrospiria</taxon>
        <taxon>Nitrospirales</taxon>
        <taxon>Nitrospiraceae</taxon>
        <taxon>Nitrospira</taxon>
    </lineage>
</organism>
<proteinExistence type="predicted"/>
<name>A0AA86N0A4_9BACT</name>
<dbReference type="AlphaFoldDB" id="A0AA86N0A4"/>
<dbReference type="GO" id="GO:0003677">
    <property type="term" value="F:DNA binding"/>
    <property type="evidence" value="ECO:0007669"/>
    <property type="project" value="InterPro"/>
</dbReference>
<dbReference type="KEGG" id="nti:DNFV4_02795"/>
<evidence type="ECO:0000313" key="2">
    <source>
        <dbReference type="EMBL" id="CAI4032365.1"/>
    </source>
</evidence>
<sequence>MNLKGLIYRELGEGLTEKELAAAVGVSPGTIDRILANKSPKEPAVWHQFAKYFRMDADFLRAGAPRKTPGRSRKAGIGPTVPMRKVPLVSWEAIGRMAAGEANATVHDSDAMLETDVQGPRAFALRVKDDSMNPLFGEGEIIFVNPDLECEPGHYVVAGPRRTPEQAVLRELRTIGTQYVLHPLNRRRKDTLLTHDHFLWGRVVRLRKDL</sequence>
<dbReference type="CDD" id="cd00093">
    <property type="entry name" value="HTH_XRE"/>
    <property type="match status" value="1"/>
</dbReference>
<accession>A0AA86N0A4</accession>
<dbReference type="InterPro" id="IPR036286">
    <property type="entry name" value="LexA/Signal_pep-like_sf"/>
</dbReference>
<dbReference type="SUPFAM" id="SSF51306">
    <property type="entry name" value="LexA/Signal peptidase"/>
    <property type="match status" value="1"/>
</dbReference>
<evidence type="ECO:0000313" key="3">
    <source>
        <dbReference type="Proteomes" id="UP001179121"/>
    </source>
</evidence>
<keyword evidence="3" id="KW-1185">Reference proteome</keyword>
<evidence type="ECO:0000259" key="1">
    <source>
        <dbReference type="PROSITE" id="PS50943"/>
    </source>
</evidence>
<dbReference type="Pfam" id="PF00717">
    <property type="entry name" value="Peptidase_S24"/>
    <property type="match status" value="1"/>
</dbReference>
<dbReference type="InterPro" id="IPR039418">
    <property type="entry name" value="LexA-like"/>
</dbReference>
<dbReference type="Gene3D" id="1.10.260.40">
    <property type="entry name" value="lambda repressor-like DNA-binding domains"/>
    <property type="match status" value="1"/>
</dbReference>
<dbReference type="InterPro" id="IPR015927">
    <property type="entry name" value="Peptidase_S24_S26A/B/C"/>
</dbReference>
<dbReference type="CDD" id="cd06529">
    <property type="entry name" value="S24_LexA-like"/>
    <property type="match status" value="1"/>
</dbReference>
<feature type="domain" description="HTH cro/C1-type" evidence="1">
    <location>
        <begin position="14"/>
        <end position="60"/>
    </location>
</feature>
<dbReference type="Proteomes" id="UP001179121">
    <property type="component" value="Chromosome"/>
</dbReference>
<dbReference type="EMBL" id="OX365700">
    <property type="protein sequence ID" value="CAI4032365.1"/>
    <property type="molecule type" value="Genomic_DNA"/>
</dbReference>
<dbReference type="Pfam" id="PF01381">
    <property type="entry name" value="HTH_3"/>
    <property type="match status" value="1"/>
</dbReference>
<dbReference type="PROSITE" id="PS50943">
    <property type="entry name" value="HTH_CROC1"/>
    <property type="match status" value="1"/>
</dbReference>
<dbReference type="SUPFAM" id="SSF47413">
    <property type="entry name" value="lambda repressor-like DNA-binding domains"/>
    <property type="match status" value="1"/>
</dbReference>
<dbReference type="RefSeq" id="WP_289269096.1">
    <property type="nucleotide sequence ID" value="NZ_OX365700.1"/>
</dbReference>
<reference evidence="2" key="1">
    <citation type="submission" date="2022-10" db="EMBL/GenBank/DDBJ databases">
        <authorList>
            <person name="Koch H."/>
        </authorList>
    </citation>
    <scope>NUCLEOTIDE SEQUENCE</scope>
    <source>
        <strain evidence="2">DNF</strain>
    </source>
</reference>